<organism evidence="4 5">
    <name type="scientific">Planotetraspora phitsanulokensis</name>
    <dbReference type="NCBI Taxonomy" id="575192"/>
    <lineage>
        <taxon>Bacteria</taxon>
        <taxon>Bacillati</taxon>
        <taxon>Actinomycetota</taxon>
        <taxon>Actinomycetes</taxon>
        <taxon>Streptosporangiales</taxon>
        <taxon>Streptosporangiaceae</taxon>
        <taxon>Planotetraspora</taxon>
    </lineage>
</organism>
<dbReference type="CDD" id="cd02440">
    <property type="entry name" value="AdoMet_MTases"/>
    <property type="match status" value="1"/>
</dbReference>
<dbReference type="Proteomes" id="UP000622547">
    <property type="component" value="Unassembled WGS sequence"/>
</dbReference>
<dbReference type="RefSeq" id="WP_204074354.1">
    <property type="nucleotide sequence ID" value="NZ_BAABHI010000002.1"/>
</dbReference>
<dbReference type="InterPro" id="IPR044946">
    <property type="entry name" value="Restrct_endonuc_typeI_TRD_sf"/>
</dbReference>
<keyword evidence="4" id="KW-0255">Endonuclease</keyword>
<dbReference type="InterPro" id="IPR003356">
    <property type="entry name" value="DNA_methylase_A-5"/>
</dbReference>
<dbReference type="Gene3D" id="3.40.50.150">
    <property type="entry name" value="Vaccinia Virus protein VP39"/>
    <property type="match status" value="1"/>
</dbReference>
<keyword evidence="1" id="KW-0680">Restriction system</keyword>
<keyword evidence="4" id="KW-0378">Hydrolase</keyword>
<keyword evidence="4" id="KW-0540">Nuclease</keyword>
<dbReference type="InterPro" id="IPR002052">
    <property type="entry name" value="DNA_methylase_N6_adenine_CS"/>
</dbReference>
<evidence type="ECO:0000259" key="3">
    <source>
        <dbReference type="Pfam" id="PF02384"/>
    </source>
</evidence>
<gene>
    <name evidence="4" type="ORF">Pph01_37410</name>
</gene>
<sequence length="633" mass="68000">MQDEATVSATDIARLAGVGRAAVSNWRRRHPDFPQPVGGTPISPVFALPEVETWLRDQGKLRELPVEEWAWQQLRAEAGDDLQLGGVLAGAGDALVREHAGETPPSPSTVTTARSGAAEALADLAAEWGGSPAFEFLLGRYWEAQGRRASATPPEVAAVMAALAGDAETVLDPACGTGELLTAAVEHGSARRLLGQDADAETAALATVRLALRRDDADIKTGDSLRSDAFPAVRADAVLCDPPFHVRTWGHEQLTADPRWEYGLPPRLEPELAWVQHALAHVAPGGRAVVLMPAVAAGRRSGRRIRTQLLRSGALRAVIALSAVQHVWVLQRPEGRTPTTLLMIDDADRETIVSTWEAYRNDPDHDKPGVSRAVPIIDLLDEDVDLTPAPHLSVTGSERTAERFLETHERLTALLERLGGLLPAVRPSADREESPSVLIAELARIGHLTIHQAPSRRDSEESGVDGRPLLTVEDVIEGRPASARMTPSDGRWIATRAGDVVIAATAHRFAARVVEADGALLGPQLSLLRVDPERLDPYFLAGVLGSSANARTSTVQTTGTTGRVDIRRARTPRLPIEEQRRYGIAFRRMAEFESALRATVSLGEEMARLLADGTADGTLVPAPGEVPAAWPVI</sequence>
<feature type="domain" description="DNA methylase adenine-specific" evidence="3">
    <location>
        <begin position="133"/>
        <end position="323"/>
    </location>
</feature>
<dbReference type="GO" id="GO:0032259">
    <property type="term" value="P:methylation"/>
    <property type="evidence" value="ECO:0007669"/>
    <property type="project" value="InterPro"/>
</dbReference>
<dbReference type="EMBL" id="BOOP01000015">
    <property type="protein sequence ID" value="GII38738.1"/>
    <property type="molecule type" value="Genomic_DNA"/>
</dbReference>
<dbReference type="PANTHER" id="PTHR42998">
    <property type="entry name" value="TYPE I RESTRICTION ENZYME HINDVIIP M PROTEIN-RELATED"/>
    <property type="match status" value="1"/>
</dbReference>
<keyword evidence="2" id="KW-0238">DNA-binding</keyword>
<dbReference type="InterPro" id="IPR029063">
    <property type="entry name" value="SAM-dependent_MTases_sf"/>
</dbReference>
<dbReference type="GO" id="GO:0009307">
    <property type="term" value="P:DNA restriction-modification system"/>
    <property type="evidence" value="ECO:0007669"/>
    <property type="project" value="UniProtKB-KW"/>
</dbReference>
<dbReference type="Gene3D" id="3.90.220.20">
    <property type="entry name" value="DNA methylase specificity domains"/>
    <property type="match status" value="1"/>
</dbReference>
<dbReference type="PROSITE" id="PS00092">
    <property type="entry name" value="N6_MTASE"/>
    <property type="match status" value="1"/>
</dbReference>
<evidence type="ECO:0000256" key="2">
    <source>
        <dbReference type="ARBA" id="ARBA00023125"/>
    </source>
</evidence>
<comment type="caution">
    <text evidence="4">The sequence shown here is derived from an EMBL/GenBank/DDBJ whole genome shotgun (WGS) entry which is preliminary data.</text>
</comment>
<evidence type="ECO:0000256" key="1">
    <source>
        <dbReference type="ARBA" id="ARBA00022747"/>
    </source>
</evidence>
<protein>
    <submittedName>
        <fullName evidence="4">Type II restriction endonuclease subunit M</fullName>
    </submittedName>
</protein>
<dbReference type="Pfam" id="PF02384">
    <property type="entry name" value="N6_Mtase"/>
    <property type="match status" value="1"/>
</dbReference>
<dbReference type="PRINTS" id="PR00507">
    <property type="entry name" value="N12N6MTFRASE"/>
</dbReference>
<dbReference type="AlphaFoldDB" id="A0A8J3U525"/>
<dbReference type="GO" id="GO:0004519">
    <property type="term" value="F:endonuclease activity"/>
    <property type="evidence" value="ECO:0007669"/>
    <property type="project" value="UniProtKB-KW"/>
</dbReference>
<dbReference type="GO" id="GO:0008170">
    <property type="term" value="F:N-methyltransferase activity"/>
    <property type="evidence" value="ECO:0007669"/>
    <property type="project" value="InterPro"/>
</dbReference>
<evidence type="ECO:0000313" key="5">
    <source>
        <dbReference type="Proteomes" id="UP000622547"/>
    </source>
</evidence>
<dbReference type="InterPro" id="IPR052916">
    <property type="entry name" value="Type-I_RE_MTase_Subunit"/>
</dbReference>
<dbReference type="GO" id="GO:0003677">
    <property type="term" value="F:DNA binding"/>
    <property type="evidence" value="ECO:0007669"/>
    <property type="project" value="UniProtKB-KW"/>
</dbReference>
<name>A0A8J3U525_9ACTN</name>
<keyword evidence="5" id="KW-1185">Reference proteome</keyword>
<proteinExistence type="predicted"/>
<dbReference type="PANTHER" id="PTHR42998:SF1">
    <property type="entry name" value="TYPE I RESTRICTION ENZYME HINDI METHYLASE SUBUNIT"/>
    <property type="match status" value="1"/>
</dbReference>
<dbReference type="SUPFAM" id="SSF53335">
    <property type="entry name" value="S-adenosyl-L-methionine-dependent methyltransferases"/>
    <property type="match status" value="1"/>
</dbReference>
<reference evidence="4 5" key="1">
    <citation type="submission" date="2021-01" db="EMBL/GenBank/DDBJ databases">
        <title>Whole genome shotgun sequence of Planotetraspora phitsanulokensis NBRC 104273.</title>
        <authorList>
            <person name="Komaki H."/>
            <person name="Tamura T."/>
        </authorList>
    </citation>
    <scope>NUCLEOTIDE SEQUENCE [LARGE SCALE GENOMIC DNA]</scope>
    <source>
        <strain evidence="4 5">NBRC 104273</strain>
    </source>
</reference>
<accession>A0A8J3U525</accession>
<evidence type="ECO:0000313" key="4">
    <source>
        <dbReference type="EMBL" id="GII38738.1"/>
    </source>
</evidence>